<evidence type="ECO:0000256" key="1">
    <source>
        <dbReference type="ARBA" id="ARBA00022448"/>
    </source>
</evidence>
<reference evidence="9 10" key="1">
    <citation type="submission" date="2016-10" db="EMBL/GenBank/DDBJ databases">
        <authorList>
            <person name="de Groot N.N."/>
        </authorList>
    </citation>
    <scope>NUCLEOTIDE SEQUENCE [LARGE SCALE GENOMIC DNA]</scope>
    <source>
        <strain evidence="9 10">DSM 13760</strain>
    </source>
</reference>
<evidence type="ECO:0000259" key="8">
    <source>
        <dbReference type="PROSITE" id="PS51100"/>
    </source>
</evidence>
<dbReference type="EMBL" id="FOHA01000008">
    <property type="protein sequence ID" value="SER86354.1"/>
    <property type="molecule type" value="Genomic_DNA"/>
</dbReference>
<dbReference type="GO" id="GO:0008982">
    <property type="term" value="F:protein-N(PI)-phosphohistidine-sugar phosphotransferase activity"/>
    <property type="evidence" value="ECO:0007669"/>
    <property type="project" value="InterPro"/>
</dbReference>
<protein>
    <submittedName>
        <fullName evidence="9">PTS system, cellobiose-specific IIB component</fullName>
    </submittedName>
</protein>
<proteinExistence type="predicted"/>
<evidence type="ECO:0000256" key="4">
    <source>
        <dbReference type="ARBA" id="ARBA00022679"/>
    </source>
</evidence>
<sequence length="96" mass="10448">MEKILLACAGGFSTSMLVAKMKEAAKEKGLDLWIDAVGESDIEEHLDSDIILLGPQIAHRLDDLKANLEIPVFVIESMDYGTMNGKAVLEFALNNA</sequence>
<dbReference type="RefSeq" id="WP_092652006.1">
    <property type="nucleotide sequence ID" value="NZ_FOHA01000008.1"/>
</dbReference>
<accession>A0A1H9SN65</accession>
<dbReference type="InterPro" id="IPR003501">
    <property type="entry name" value="PTS_EIIB_2/3"/>
</dbReference>
<dbReference type="InterPro" id="IPR013012">
    <property type="entry name" value="PTS_EIIB_3"/>
</dbReference>
<keyword evidence="2" id="KW-0597">Phosphoprotein</keyword>
<dbReference type="OrthoDB" id="9808134at2"/>
<evidence type="ECO:0000256" key="2">
    <source>
        <dbReference type="ARBA" id="ARBA00022553"/>
    </source>
</evidence>
<dbReference type="Gene3D" id="3.40.50.2300">
    <property type="match status" value="1"/>
</dbReference>
<keyword evidence="10" id="KW-1185">Reference proteome</keyword>
<evidence type="ECO:0000313" key="9">
    <source>
        <dbReference type="EMBL" id="SER86354.1"/>
    </source>
</evidence>
<feature type="modified residue" description="Phosphocysteine; by EIIA" evidence="7">
    <location>
        <position position="8"/>
    </location>
</feature>
<dbReference type="InterPro" id="IPR036095">
    <property type="entry name" value="PTS_EIIB-like_sf"/>
</dbReference>
<dbReference type="CDD" id="cd05564">
    <property type="entry name" value="PTS_IIB_chitobiose_lichenan"/>
    <property type="match status" value="1"/>
</dbReference>
<keyword evidence="3" id="KW-0762">Sugar transport</keyword>
<evidence type="ECO:0000313" key="10">
    <source>
        <dbReference type="Proteomes" id="UP000198948"/>
    </source>
</evidence>
<dbReference type="SUPFAM" id="SSF52794">
    <property type="entry name" value="PTS system IIB component-like"/>
    <property type="match status" value="1"/>
</dbReference>
<evidence type="ECO:0000256" key="7">
    <source>
        <dbReference type="PROSITE-ProRule" id="PRU00423"/>
    </source>
</evidence>
<dbReference type="AlphaFoldDB" id="A0A1H9SN65"/>
<gene>
    <name evidence="9" type="ORF">SAMN04488559_10842</name>
</gene>
<keyword evidence="5" id="KW-0598">Phosphotransferase system</keyword>
<organism evidence="9 10">
    <name type="scientific">Isobaculum melis</name>
    <dbReference type="NCBI Taxonomy" id="142588"/>
    <lineage>
        <taxon>Bacteria</taxon>
        <taxon>Bacillati</taxon>
        <taxon>Bacillota</taxon>
        <taxon>Bacilli</taxon>
        <taxon>Lactobacillales</taxon>
        <taxon>Carnobacteriaceae</taxon>
        <taxon>Isobaculum</taxon>
    </lineage>
</organism>
<keyword evidence="1" id="KW-0813">Transport</keyword>
<dbReference type="InterPro" id="IPR051819">
    <property type="entry name" value="PTS_sugar-specific_EIIB"/>
</dbReference>
<evidence type="ECO:0000256" key="5">
    <source>
        <dbReference type="ARBA" id="ARBA00022683"/>
    </source>
</evidence>
<dbReference type="PANTHER" id="PTHR34581">
    <property type="entry name" value="PTS SYSTEM N,N'-DIACETYLCHITOBIOSE-SPECIFIC EIIB COMPONENT"/>
    <property type="match status" value="1"/>
</dbReference>
<dbReference type="STRING" id="142588.SAMN04488559_10842"/>
<name>A0A1H9SN65_9LACT</name>
<dbReference type="PROSITE" id="PS51100">
    <property type="entry name" value="PTS_EIIB_TYPE_3"/>
    <property type="match status" value="1"/>
</dbReference>
<dbReference type="PANTHER" id="PTHR34581:SF2">
    <property type="entry name" value="PTS SYSTEM N,N'-DIACETYLCHITOBIOSE-SPECIFIC EIIB COMPONENT"/>
    <property type="match status" value="1"/>
</dbReference>
<dbReference type="Proteomes" id="UP000198948">
    <property type="component" value="Unassembled WGS sequence"/>
</dbReference>
<evidence type="ECO:0000256" key="3">
    <source>
        <dbReference type="ARBA" id="ARBA00022597"/>
    </source>
</evidence>
<keyword evidence="6" id="KW-0418">Kinase</keyword>
<feature type="domain" description="PTS EIIB type-3" evidence="8">
    <location>
        <begin position="1"/>
        <end position="96"/>
    </location>
</feature>
<dbReference type="GO" id="GO:0016301">
    <property type="term" value="F:kinase activity"/>
    <property type="evidence" value="ECO:0007669"/>
    <property type="project" value="UniProtKB-KW"/>
</dbReference>
<evidence type="ECO:0000256" key="6">
    <source>
        <dbReference type="ARBA" id="ARBA00022777"/>
    </source>
</evidence>
<dbReference type="Pfam" id="PF02302">
    <property type="entry name" value="PTS_IIB"/>
    <property type="match status" value="1"/>
</dbReference>
<keyword evidence="4" id="KW-0808">Transferase</keyword>
<dbReference type="GO" id="GO:0009401">
    <property type="term" value="P:phosphoenolpyruvate-dependent sugar phosphotransferase system"/>
    <property type="evidence" value="ECO:0007669"/>
    <property type="project" value="UniProtKB-KW"/>
</dbReference>